<dbReference type="SUPFAM" id="SSF53187">
    <property type="entry name" value="Zn-dependent exopeptidases"/>
    <property type="match status" value="1"/>
</dbReference>
<dbReference type="InterPro" id="IPR008007">
    <property type="entry name" value="Peptidase_M42"/>
</dbReference>
<accession>A0A4D6GU47</accession>
<evidence type="ECO:0000313" key="9">
    <source>
        <dbReference type="EMBL" id="QCC45253.1"/>
    </source>
</evidence>
<feature type="binding site" evidence="8">
    <location>
        <position position="64"/>
    </location>
    <ligand>
        <name>Zn(2+)</name>
        <dbReference type="ChEBI" id="CHEBI:29105"/>
        <label>1</label>
    </ligand>
</feature>
<organism evidence="9 11">
    <name type="scientific">Halobacterium salinarum (strain ATCC 33171 / DSM 3754 / JCM 8978 / NBRC 102687 / NCIMB 764 / 91-R6)</name>
    <dbReference type="NCBI Taxonomy" id="2597657"/>
    <lineage>
        <taxon>Archaea</taxon>
        <taxon>Methanobacteriati</taxon>
        <taxon>Methanobacteriota</taxon>
        <taxon>Stenosarchaea group</taxon>
        <taxon>Halobacteria</taxon>
        <taxon>Halobacteriales</taxon>
        <taxon>Halobacteriaceae</taxon>
        <taxon>Halobacterium</taxon>
    </lineage>
</organism>
<evidence type="ECO:0000256" key="8">
    <source>
        <dbReference type="PIRSR" id="PIRSR001123-2"/>
    </source>
</evidence>
<feature type="binding site" evidence="8">
    <location>
        <position position="209"/>
    </location>
    <ligand>
        <name>Zn(2+)</name>
        <dbReference type="ChEBI" id="CHEBI:29105"/>
        <label>2</label>
    </ligand>
</feature>
<dbReference type="GeneID" id="68694205"/>
<dbReference type="Proteomes" id="UP000296216">
    <property type="component" value="Chromosome"/>
</dbReference>
<reference evidence="9 11" key="1">
    <citation type="journal article" date="2019" name="Microbiol. Resour. Announc.">
        <title>The Genome Sequence of the Halobacterium salinarum Type Strain Is Closely Related to That of Laboratory Strains NRC-1 and R1.</title>
        <authorList>
            <person name="Pfeiffer F."/>
            <person name="Marchfelder A."/>
            <person name="Habermann B."/>
            <person name="Dyall-Smith M.L."/>
        </authorList>
    </citation>
    <scope>NUCLEOTIDE SEQUENCE [LARGE SCALE GENOMIC DNA]</scope>
    <source>
        <strain evidence="9">91-R6</strain>
        <strain evidence="11">ATCC 33171 / DSM 3754 / JCM 8978 / NBRC 102687 / NCIMB 764 / 91-R6</strain>
    </source>
</reference>
<evidence type="ECO:0000256" key="4">
    <source>
        <dbReference type="ARBA" id="ARBA00022723"/>
    </source>
</evidence>
<dbReference type="PANTHER" id="PTHR32481:SF0">
    <property type="entry name" value="AMINOPEPTIDASE YPDE-RELATED"/>
    <property type="match status" value="1"/>
</dbReference>
<evidence type="ECO:0000256" key="2">
    <source>
        <dbReference type="ARBA" id="ARBA00022438"/>
    </source>
</evidence>
<name>A0A4D6GU47_HALS9</name>
<dbReference type="Gene3D" id="2.40.30.40">
    <property type="entry name" value="Peptidase M42, domain 2"/>
    <property type="match status" value="1"/>
</dbReference>
<reference evidence="9" key="3">
    <citation type="journal article" name="MicrobiologyOpen">
        <title>Whole-genome comparison between the type strain of Halobacterium salinarum (DSM 3754(T)) and the laboratory strains R1 and NRC-1.</title>
        <authorList>
            <person name="Pfeiffer F."/>
            <person name="Losensky G."/>
            <person name="Marchfelder A."/>
            <person name="Habermann B."/>
            <person name="Dyall-Smith M."/>
        </authorList>
    </citation>
    <scope>NUCLEOTIDE SEQUENCE</scope>
    <source>
        <strain evidence="9">91-R6</strain>
    </source>
</reference>
<protein>
    <submittedName>
        <fullName evidence="10">Endoglucanase</fullName>
    </submittedName>
    <submittedName>
        <fullName evidence="9">Peptidase M42 family protein</fullName>
    </submittedName>
</protein>
<comment type="cofactor">
    <cofactor evidence="8">
        <name>a divalent metal cation</name>
        <dbReference type="ChEBI" id="CHEBI:60240"/>
    </cofactor>
    <text evidence="8">Binds 2 divalent metal cations per subunit.</text>
</comment>
<dbReference type="GO" id="GO:0004177">
    <property type="term" value="F:aminopeptidase activity"/>
    <property type="evidence" value="ECO:0007669"/>
    <property type="project" value="UniProtKB-UniRule"/>
</dbReference>
<dbReference type="Gene3D" id="3.40.630.10">
    <property type="entry name" value="Zn peptidases"/>
    <property type="match status" value="1"/>
</dbReference>
<feature type="binding site" evidence="8">
    <location>
        <position position="231"/>
    </location>
    <ligand>
        <name>Zn(2+)</name>
        <dbReference type="ChEBI" id="CHEBI:29105"/>
        <label>1</label>
    </ligand>
</feature>
<feature type="binding site" evidence="8">
    <location>
        <position position="176"/>
    </location>
    <ligand>
        <name>Zn(2+)</name>
        <dbReference type="ChEBI" id="CHEBI:29105"/>
        <label>2</label>
    </ligand>
</feature>
<dbReference type="SUPFAM" id="SSF101821">
    <property type="entry name" value="Aminopeptidase/glucanase lid domain"/>
    <property type="match status" value="1"/>
</dbReference>
<evidence type="ECO:0000313" key="12">
    <source>
        <dbReference type="Proteomes" id="UP000323075"/>
    </source>
</evidence>
<proteinExistence type="inferred from homology"/>
<evidence type="ECO:0000256" key="6">
    <source>
        <dbReference type="PIRNR" id="PIRNR001123"/>
    </source>
</evidence>
<dbReference type="Pfam" id="PF05343">
    <property type="entry name" value="Peptidase_M42"/>
    <property type="match status" value="1"/>
</dbReference>
<evidence type="ECO:0000256" key="7">
    <source>
        <dbReference type="PIRSR" id="PIRSR001123-1"/>
    </source>
</evidence>
<evidence type="ECO:0000313" key="10">
    <source>
        <dbReference type="EMBL" id="TYO81522.1"/>
    </source>
</evidence>
<sequence>MDDARRTFLDELLAVHSPTGHEAAAQRVWVEYVSQYADRVETDAYGNAVAVAEGGAPAVAFTGHADEIGFAVAEITEGGFVRIAPIGGLDASVTRGSQVRIETDDGPVNGVIGQAAVHLRDHSEDGAAPSVTEQYVDIGAADGDDARDRVSVGDPGVLVSEPRELAGGRLNARSLDNRTGLWVAAEGFRRAVERDVDATVYAVSTVHEEIGTRGARMVGFDLDVDAVVAADVTHAADDPMYPAERASTVALGDGPVVMRGGTNHPVVVSALRDAAADAGASLQVAAHRISTGTDADAFGTAGGGVPTADLGIPNRYMHTPAEVVDLADLAAGADVLAAFAAHAGDRDSFGVSV</sequence>
<dbReference type="PANTHER" id="PTHR32481">
    <property type="entry name" value="AMINOPEPTIDASE"/>
    <property type="match status" value="1"/>
</dbReference>
<dbReference type="AlphaFoldDB" id="A0A4D6GU47"/>
<dbReference type="PIRSF" id="PIRSF001123">
    <property type="entry name" value="PepA_GA"/>
    <property type="match status" value="1"/>
</dbReference>
<comment type="similarity">
    <text evidence="1 6">Belongs to the peptidase M42 family.</text>
</comment>
<feature type="binding site" evidence="8">
    <location>
        <position position="318"/>
    </location>
    <ligand>
        <name>Zn(2+)</name>
        <dbReference type="ChEBI" id="CHEBI:29105"/>
        <label>2</label>
    </ligand>
</feature>
<reference evidence="10 12" key="2">
    <citation type="submission" date="2019-07" db="EMBL/GenBank/DDBJ databases">
        <title>Genomic Encyclopedia of Archaeal and Bacterial Type Strains, Phase II (KMG-II): from individual species to whole genera.</title>
        <authorList>
            <person name="Goeker M."/>
        </authorList>
    </citation>
    <scope>NUCLEOTIDE SEQUENCE [LARGE SCALE GENOMIC DNA]</scope>
    <source>
        <strain evidence="10 12">DSM 3754</strain>
    </source>
</reference>
<keyword evidence="3" id="KW-0645">Protease</keyword>
<evidence type="ECO:0000256" key="5">
    <source>
        <dbReference type="ARBA" id="ARBA00022801"/>
    </source>
</evidence>
<keyword evidence="5" id="KW-0378">Hydrolase</keyword>
<feature type="binding site" evidence="8">
    <location>
        <position position="176"/>
    </location>
    <ligand>
        <name>Zn(2+)</name>
        <dbReference type="ChEBI" id="CHEBI:29105"/>
        <label>1</label>
    </ligand>
</feature>
<dbReference type="GO" id="GO:0046872">
    <property type="term" value="F:metal ion binding"/>
    <property type="evidence" value="ECO:0007669"/>
    <property type="project" value="UniProtKB-UniRule"/>
</dbReference>
<dbReference type="EMBL" id="CP038631">
    <property type="protein sequence ID" value="QCC45253.1"/>
    <property type="molecule type" value="Genomic_DNA"/>
</dbReference>
<dbReference type="Proteomes" id="UP000323075">
    <property type="component" value="Unassembled WGS sequence"/>
</dbReference>
<evidence type="ECO:0000256" key="1">
    <source>
        <dbReference type="ARBA" id="ARBA00006272"/>
    </source>
</evidence>
<dbReference type="GO" id="GO:0006508">
    <property type="term" value="P:proteolysis"/>
    <property type="evidence" value="ECO:0007669"/>
    <property type="project" value="UniProtKB-KW"/>
</dbReference>
<feature type="active site" description="Proton acceptor" evidence="7">
    <location>
        <position position="208"/>
    </location>
</feature>
<dbReference type="RefSeq" id="WP_010903093.1">
    <property type="nucleotide sequence ID" value="NZ_VRYN01000001.1"/>
</dbReference>
<evidence type="ECO:0000256" key="3">
    <source>
        <dbReference type="ARBA" id="ARBA00022670"/>
    </source>
</evidence>
<dbReference type="InterPro" id="IPR023367">
    <property type="entry name" value="Peptidase_M42_dom2"/>
</dbReference>
<gene>
    <name evidence="10" type="ORF">APQ99_00026</name>
    <name evidence="9" type="ORF">HBSAL_08015</name>
</gene>
<dbReference type="EMBL" id="VRYN01000001">
    <property type="protein sequence ID" value="TYO81522.1"/>
    <property type="molecule type" value="Genomic_DNA"/>
</dbReference>
<keyword evidence="2" id="KW-0031">Aminopeptidase</keyword>
<keyword evidence="4 8" id="KW-0479">Metal-binding</keyword>
<evidence type="ECO:0000313" key="11">
    <source>
        <dbReference type="Proteomes" id="UP000296216"/>
    </source>
</evidence>
<dbReference type="InterPro" id="IPR051464">
    <property type="entry name" value="Peptidase_M42_aminopept"/>
</dbReference>